<dbReference type="Proteomes" id="UP000057609">
    <property type="component" value="Chromosome"/>
</dbReference>
<evidence type="ECO:0000313" key="2">
    <source>
        <dbReference type="Proteomes" id="UP000057609"/>
    </source>
</evidence>
<dbReference type="AlphaFoldDB" id="A0A0B5BHG5"/>
<organism evidence="1 2">
    <name type="scientific">Geobacter pickeringii</name>
    <dbReference type="NCBI Taxonomy" id="345632"/>
    <lineage>
        <taxon>Bacteria</taxon>
        <taxon>Pseudomonadati</taxon>
        <taxon>Thermodesulfobacteriota</taxon>
        <taxon>Desulfuromonadia</taxon>
        <taxon>Geobacterales</taxon>
        <taxon>Geobacteraceae</taxon>
        <taxon>Geobacter</taxon>
    </lineage>
</organism>
<gene>
    <name evidence="1" type="ORF">GPICK_09040</name>
</gene>
<dbReference type="STRING" id="345632.GPICK_09040"/>
<accession>A0A0B5BHG5</accession>
<dbReference type="HOGENOM" id="CLU_2716692_0_0_7"/>
<evidence type="ECO:0000313" key="1">
    <source>
        <dbReference type="EMBL" id="AJE03476.1"/>
    </source>
</evidence>
<protein>
    <submittedName>
        <fullName evidence="1">Uncharacterized protein</fullName>
    </submittedName>
</protein>
<dbReference type="KEGG" id="gpi:GPICK_09040"/>
<sequence>MRFAKCFARTAGAVKLILWGTSEKLRSAASRAMFLKRAETPHFSYRPGTSGAGTPTWPGIHFVHGDGDVEYL</sequence>
<reference evidence="1 2" key="1">
    <citation type="journal article" date="2015" name="Genome Announc.">
        <title>Complete Genome of Geobacter pickeringii G13T, a Metal-Reducing Isolate from Sedimentary Kaolin Deposits.</title>
        <authorList>
            <person name="Badalamenti J.P."/>
            <person name="Bond D.R."/>
        </authorList>
    </citation>
    <scope>NUCLEOTIDE SEQUENCE [LARGE SCALE GENOMIC DNA]</scope>
    <source>
        <strain evidence="1 2">G13</strain>
    </source>
</reference>
<keyword evidence="2" id="KW-1185">Reference proteome</keyword>
<proteinExistence type="predicted"/>
<dbReference type="EMBL" id="CP009788">
    <property type="protein sequence ID" value="AJE03476.1"/>
    <property type="molecule type" value="Genomic_DNA"/>
</dbReference>
<name>A0A0B5BHG5_9BACT</name>